<dbReference type="SUPFAM" id="SSF46579">
    <property type="entry name" value="Prefoldin"/>
    <property type="match status" value="1"/>
</dbReference>
<dbReference type="GO" id="GO:0007021">
    <property type="term" value="P:tubulin complex assembly"/>
    <property type="evidence" value="ECO:0007669"/>
    <property type="project" value="EnsemblFungi"/>
</dbReference>
<accession>A0A1E3QKK7</accession>
<evidence type="ECO:0000256" key="2">
    <source>
        <dbReference type="ARBA" id="ARBA00023186"/>
    </source>
</evidence>
<dbReference type="Gene3D" id="1.10.287.370">
    <property type="match status" value="1"/>
</dbReference>
<dbReference type="GO" id="GO:0006457">
    <property type="term" value="P:protein folding"/>
    <property type="evidence" value="ECO:0007669"/>
    <property type="project" value="InterPro"/>
</dbReference>
<dbReference type="Proteomes" id="UP000094336">
    <property type="component" value="Unassembled WGS sequence"/>
</dbReference>
<protein>
    <recommendedName>
        <fullName evidence="5">Prefoldin subunit 2</fullName>
    </recommendedName>
</protein>
<name>A0A1E3QKK7_9ASCO</name>
<dbReference type="EMBL" id="KV454440">
    <property type="protein sequence ID" value="ODQ77527.1"/>
    <property type="molecule type" value="Genomic_DNA"/>
</dbReference>
<dbReference type="InterPro" id="IPR027235">
    <property type="entry name" value="PFD2"/>
</dbReference>
<comment type="similarity">
    <text evidence="1">Belongs to the prefoldin subunit beta family.</text>
</comment>
<dbReference type="STRING" id="984486.A0A1E3QKK7"/>
<dbReference type="GO" id="GO:0005737">
    <property type="term" value="C:cytoplasm"/>
    <property type="evidence" value="ECO:0007669"/>
    <property type="project" value="EnsemblFungi"/>
</dbReference>
<evidence type="ECO:0000256" key="1">
    <source>
        <dbReference type="ARBA" id="ARBA00008045"/>
    </source>
</evidence>
<proteinExistence type="inferred from homology"/>
<reference evidence="4" key="1">
    <citation type="submission" date="2016-05" db="EMBL/GenBank/DDBJ databases">
        <title>Comparative genomics of biotechnologically important yeasts.</title>
        <authorList>
            <consortium name="DOE Joint Genome Institute"/>
            <person name="Riley R."/>
            <person name="Haridas S."/>
            <person name="Wolfe K.H."/>
            <person name="Lopes M.R."/>
            <person name="Hittinger C.T."/>
            <person name="Goker M."/>
            <person name="Salamov A."/>
            <person name="Wisecaver J."/>
            <person name="Long T.M."/>
            <person name="Aerts A.L."/>
            <person name="Barry K."/>
            <person name="Choi C."/>
            <person name="Clum A."/>
            <person name="Coughlan A.Y."/>
            <person name="Deshpande S."/>
            <person name="Douglass A.P."/>
            <person name="Hanson S.J."/>
            <person name="Klenk H.-P."/>
            <person name="Labutti K."/>
            <person name="Lapidus A."/>
            <person name="Lindquist E."/>
            <person name="Lipzen A."/>
            <person name="Meier-Kolthoff J.P."/>
            <person name="Ohm R.A."/>
            <person name="Otillar R.P."/>
            <person name="Pangilinan J."/>
            <person name="Peng Y."/>
            <person name="Rokas A."/>
            <person name="Rosa C.A."/>
            <person name="Scheuner C."/>
            <person name="Sibirny A.A."/>
            <person name="Slot J.C."/>
            <person name="Stielow J.B."/>
            <person name="Sun H."/>
            <person name="Kurtzman C.P."/>
            <person name="Blackwell M."/>
            <person name="Grigoriev I.V."/>
            <person name="Jeffries T.W."/>
        </authorList>
    </citation>
    <scope>NUCLEOTIDE SEQUENCE [LARGE SCALE GENOMIC DNA]</scope>
    <source>
        <strain evidence="4">NRRL Y-12698</strain>
    </source>
</reference>
<dbReference type="OrthoDB" id="29646at2759"/>
<keyword evidence="4" id="KW-1185">Reference proteome</keyword>
<organism evidence="3 4">
    <name type="scientific">Babjeviella inositovora NRRL Y-12698</name>
    <dbReference type="NCBI Taxonomy" id="984486"/>
    <lineage>
        <taxon>Eukaryota</taxon>
        <taxon>Fungi</taxon>
        <taxon>Dikarya</taxon>
        <taxon>Ascomycota</taxon>
        <taxon>Saccharomycotina</taxon>
        <taxon>Pichiomycetes</taxon>
        <taxon>Serinales incertae sedis</taxon>
        <taxon>Babjeviella</taxon>
    </lineage>
</organism>
<keyword evidence="2" id="KW-0143">Chaperone</keyword>
<gene>
    <name evidence="3" type="ORF">BABINDRAFT_41383</name>
</gene>
<dbReference type="GO" id="GO:0015631">
    <property type="term" value="F:tubulin binding"/>
    <property type="evidence" value="ECO:0007669"/>
    <property type="project" value="EnsemblFungi"/>
</dbReference>
<dbReference type="AlphaFoldDB" id="A0A1E3QKK7"/>
<evidence type="ECO:0000313" key="4">
    <source>
        <dbReference type="Proteomes" id="UP000094336"/>
    </source>
</evidence>
<sequence length="114" mass="12916">MRTNTPEQLQFEYNDFQGAIKELTTKIGELQSDAEEHNVVLATLKKTPKERKCFNMVGGVLMEKTVAEVEPALETKLTSIKGALETLAKELQKTHKELEDWKKKTGVKIVKTNQ</sequence>
<dbReference type="Pfam" id="PF01920">
    <property type="entry name" value="Prefoldin_2"/>
    <property type="match status" value="1"/>
</dbReference>
<dbReference type="RefSeq" id="XP_018982855.1">
    <property type="nucleotide sequence ID" value="XM_019132024.1"/>
</dbReference>
<evidence type="ECO:0008006" key="5">
    <source>
        <dbReference type="Google" id="ProtNLM"/>
    </source>
</evidence>
<dbReference type="GeneID" id="30149877"/>
<dbReference type="InterPro" id="IPR002777">
    <property type="entry name" value="PFD_beta-like"/>
</dbReference>
<dbReference type="GO" id="GO:0051082">
    <property type="term" value="F:unfolded protein binding"/>
    <property type="evidence" value="ECO:0007669"/>
    <property type="project" value="InterPro"/>
</dbReference>
<dbReference type="PANTHER" id="PTHR13303">
    <property type="entry name" value="PREFOLDIN SUBUNIT 2"/>
    <property type="match status" value="1"/>
</dbReference>
<dbReference type="GO" id="GO:0016272">
    <property type="term" value="C:prefoldin complex"/>
    <property type="evidence" value="ECO:0007669"/>
    <property type="project" value="EnsemblFungi"/>
</dbReference>
<evidence type="ECO:0000313" key="3">
    <source>
        <dbReference type="EMBL" id="ODQ77527.1"/>
    </source>
</evidence>
<dbReference type="InterPro" id="IPR009053">
    <property type="entry name" value="Prefoldin"/>
</dbReference>
<dbReference type="FunFam" id="1.10.287.370:FF:000002">
    <property type="entry name" value="Prefoldin subunit 2"/>
    <property type="match status" value="1"/>
</dbReference>